<proteinExistence type="predicted"/>
<comment type="caution">
    <text evidence="1">The sequence shown here is derived from an EMBL/GenBank/DDBJ whole genome shotgun (WGS) entry which is preliminary data.</text>
</comment>
<dbReference type="Proteomes" id="UP001497623">
    <property type="component" value="Unassembled WGS sequence"/>
</dbReference>
<dbReference type="InterPro" id="IPR036116">
    <property type="entry name" value="FN3_sf"/>
</dbReference>
<feature type="non-terminal residue" evidence="1">
    <location>
        <position position="1"/>
    </location>
</feature>
<dbReference type="SUPFAM" id="SSF49265">
    <property type="entry name" value="Fibronectin type III"/>
    <property type="match status" value="1"/>
</dbReference>
<reference evidence="1 2" key="1">
    <citation type="submission" date="2024-05" db="EMBL/GenBank/DDBJ databases">
        <authorList>
            <person name="Wallberg A."/>
        </authorList>
    </citation>
    <scope>NUCLEOTIDE SEQUENCE [LARGE SCALE GENOMIC DNA]</scope>
</reference>
<accession>A0AAV2QJT8</accession>
<evidence type="ECO:0000313" key="1">
    <source>
        <dbReference type="EMBL" id="CAL4088716.1"/>
    </source>
</evidence>
<dbReference type="AlphaFoldDB" id="A0AAV2QJT8"/>
<protein>
    <recommendedName>
        <fullName evidence="3">Fibronectin type-III domain-containing protein</fullName>
    </recommendedName>
</protein>
<sequence length="101" mass="11759">YYQVRLLVSTEAGYPQPEKDVSWTPIRMPKVPRSSNTRQPTIKLTVTNATHILVQWSLAKFLRSTVSKYEVIYQKQVNNDTENADLDKETISDQEFIIEKE</sequence>
<gene>
    <name evidence="1" type="ORF">MNOR_LOCUS13617</name>
</gene>
<organism evidence="1 2">
    <name type="scientific">Meganyctiphanes norvegica</name>
    <name type="common">Northern krill</name>
    <name type="synonym">Thysanopoda norvegica</name>
    <dbReference type="NCBI Taxonomy" id="48144"/>
    <lineage>
        <taxon>Eukaryota</taxon>
        <taxon>Metazoa</taxon>
        <taxon>Ecdysozoa</taxon>
        <taxon>Arthropoda</taxon>
        <taxon>Crustacea</taxon>
        <taxon>Multicrustacea</taxon>
        <taxon>Malacostraca</taxon>
        <taxon>Eumalacostraca</taxon>
        <taxon>Eucarida</taxon>
        <taxon>Euphausiacea</taxon>
        <taxon>Euphausiidae</taxon>
        <taxon>Meganyctiphanes</taxon>
    </lineage>
</organism>
<evidence type="ECO:0008006" key="3">
    <source>
        <dbReference type="Google" id="ProtNLM"/>
    </source>
</evidence>
<dbReference type="EMBL" id="CAXKWB010007862">
    <property type="protein sequence ID" value="CAL4088716.1"/>
    <property type="molecule type" value="Genomic_DNA"/>
</dbReference>
<name>A0AAV2QJT8_MEGNR</name>
<keyword evidence="2" id="KW-1185">Reference proteome</keyword>
<evidence type="ECO:0000313" key="2">
    <source>
        <dbReference type="Proteomes" id="UP001497623"/>
    </source>
</evidence>
<feature type="non-terminal residue" evidence="1">
    <location>
        <position position="101"/>
    </location>
</feature>